<evidence type="ECO:0000256" key="3">
    <source>
        <dbReference type="ARBA" id="ARBA00023186"/>
    </source>
</evidence>
<evidence type="ECO:0000313" key="4">
    <source>
        <dbReference type="EMBL" id="MBM9507944.1"/>
    </source>
</evidence>
<dbReference type="Gene3D" id="3.90.640.10">
    <property type="entry name" value="Actin, Chain A, domain 4"/>
    <property type="match status" value="1"/>
</dbReference>
<dbReference type="RefSeq" id="WP_205359815.1">
    <property type="nucleotide sequence ID" value="NZ_JADKYB010000015.1"/>
</dbReference>
<dbReference type="InterPro" id="IPR013126">
    <property type="entry name" value="Hsp_70_fam"/>
</dbReference>
<evidence type="ECO:0000313" key="5">
    <source>
        <dbReference type="Proteomes" id="UP000749040"/>
    </source>
</evidence>
<organism evidence="4 5">
    <name type="scientific">Actinacidiphila acididurans</name>
    <dbReference type="NCBI Taxonomy" id="2784346"/>
    <lineage>
        <taxon>Bacteria</taxon>
        <taxon>Bacillati</taxon>
        <taxon>Actinomycetota</taxon>
        <taxon>Actinomycetes</taxon>
        <taxon>Kitasatosporales</taxon>
        <taxon>Streptomycetaceae</taxon>
        <taxon>Actinacidiphila</taxon>
    </lineage>
</organism>
<keyword evidence="1" id="KW-0547">Nucleotide-binding</keyword>
<reference evidence="4 5" key="1">
    <citation type="submission" date="2021-01" db="EMBL/GenBank/DDBJ databases">
        <title>Streptomyces acididurans sp. nov., isolated from a peat swamp forest soil.</title>
        <authorList>
            <person name="Chantavorakit T."/>
            <person name="Duangmal K."/>
        </authorList>
    </citation>
    <scope>NUCLEOTIDE SEQUENCE [LARGE SCALE GENOMIC DNA]</scope>
    <source>
        <strain evidence="4 5">KK5PA1</strain>
    </source>
</reference>
<dbReference type="PANTHER" id="PTHR14187">
    <property type="entry name" value="ALPHA KINASE/ELONGATION FACTOR 2 KINASE"/>
    <property type="match status" value="1"/>
</dbReference>
<protein>
    <submittedName>
        <fullName evidence="4">Hsp70 family protein</fullName>
    </submittedName>
</protein>
<keyword evidence="5" id="KW-1185">Reference proteome</keyword>
<dbReference type="Proteomes" id="UP000749040">
    <property type="component" value="Unassembled WGS sequence"/>
</dbReference>
<accession>A0ABS2TX70</accession>
<gene>
    <name evidence="4" type="ORF">ITX44_26015</name>
</gene>
<comment type="caution">
    <text evidence="4">The sequence shown here is derived from an EMBL/GenBank/DDBJ whole genome shotgun (WGS) entry which is preliminary data.</text>
</comment>
<proteinExistence type="predicted"/>
<dbReference type="EMBL" id="JADKYB010000015">
    <property type="protein sequence ID" value="MBM9507944.1"/>
    <property type="molecule type" value="Genomic_DNA"/>
</dbReference>
<dbReference type="Pfam" id="PF00012">
    <property type="entry name" value="HSP70"/>
    <property type="match status" value="1"/>
</dbReference>
<keyword evidence="2" id="KW-0067">ATP-binding</keyword>
<dbReference type="Gene3D" id="3.30.420.40">
    <property type="match status" value="2"/>
</dbReference>
<sequence length="623" mass="67956">MGDPGRQGTFVPKVVVAIDFGTHGSGFAWATVSNLQDITNHRYIAYQDFKGSGGGSSSYPKDLTAVLVDGHGTPREFGFKARERWQSELNQGNPSGFGYATRFKMALRADAPPSDVPRYLGSLAGADRQVVRKLIAAYLGNVHRTALKEIEATGYRGISFTADDIRWCITVPAIWRDSEKRAMREAAAAAGIPTGEERLLLVSEPEAAAVYCALTSGTLLGPQRPESRLDVDTAGSRFMVVDCGGGTVDITSYQIRTEGVTGDRLAEIGIADGGPLGSAYINQHFVDTVLADRFGAQELKALTASHPREIARLEDRWEEWKVGLHSETAPDGTPTIVTPCDIEVPGRLWEALAPATRQRMTEQAFGDPYHLVVTPEEVVAVHESVVGPILDTIERQRRLVLDGGPVKGVDQIVVVGGFARSTYLRDRIAQRFGAEVKVLIPQDPAVAVLGGAVHFAYDPAVIWGRRSKYTYGYECSMSYRDGIDPKGKRHVTEEGEEMCADRFRVVVKRGETVRVDEVVDTSLRVTPRSSRIFEIGLFATFSDDPQYTTEDGCERVGTVTADVTGSVGRPSYERLLDIYYAFGGTEIAVETRDRISDVRRKATIEFTEMYGRRGGASGGKAGS</sequence>
<evidence type="ECO:0000256" key="2">
    <source>
        <dbReference type="ARBA" id="ARBA00022840"/>
    </source>
</evidence>
<keyword evidence="3" id="KW-0143">Chaperone</keyword>
<dbReference type="SUPFAM" id="SSF53067">
    <property type="entry name" value="Actin-like ATPase domain"/>
    <property type="match status" value="2"/>
</dbReference>
<evidence type="ECO:0000256" key="1">
    <source>
        <dbReference type="ARBA" id="ARBA00022741"/>
    </source>
</evidence>
<dbReference type="CDD" id="cd10229">
    <property type="entry name" value="ASKHA_NBD_HSP70_HSPA12"/>
    <property type="match status" value="1"/>
</dbReference>
<dbReference type="PANTHER" id="PTHR14187:SF5">
    <property type="entry name" value="HEAT SHOCK 70 KDA PROTEIN 12A"/>
    <property type="match status" value="1"/>
</dbReference>
<name>A0ABS2TX70_9ACTN</name>
<dbReference type="InterPro" id="IPR043129">
    <property type="entry name" value="ATPase_NBD"/>
</dbReference>